<dbReference type="HOGENOM" id="CLU_1271176_0_0_7"/>
<dbReference type="KEGG" id="msd:MYSTI_03520"/>
<dbReference type="Proteomes" id="UP000011131">
    <property type="component" value="Chromosome"/>
</dbReference>
<dbReference type="GO" id="GO:0016829">
    <property type="term" value="F:lyase activity"/>
    <property type="evidence" value="ECO:0007669"/>
    <property type="project" value="UniProtKB-KW"/>
</dbReference>
<gene>
    <name evidence="1" type="ordered locus">MYSTI_03520</name>
</gene>
<organism evidence="1 2">
    <name type="scientific">Myxococcus stipitatus (strain DSM 14675 / JCM 12634 / Mx s8)</name>
    <dbReference type="NCBI Taxonomy" id="1278073"/>
    <lineage>
        <taxon>Bacteria</taxon>
        <taxon>Pseudomonadati</taxon>
        <taxon>Myxococcota</taxon>
        <taxon>Myxococcia</taxon>
        <taxon>Myxococcales</taxon>
        <taxon>Cystobacterineae</taxon>
        <taxon>Myxococcaceae</taxon>
        <taxon>Myxococcus</taxon>
    </lineage>
</organism>
<accession>L7U7F1</accession>
<dbReference type="eggNOG" id="COG1413">
    <property type="taxonomic scope" value="Bacteria"/>
</dbReference>
<evidence type="ECO:0000313" key="1">
    <source>
        <dbReference type="EMBL" id="AGC44831.1"/>
    </source>
</evidence>
<dbReference type="SUPFAM" id="SSF48371">
    <property type="entry name" value="ARM repeat"/>
    <property type="match status" value="1"/>
</dbReference>
<dbReference type="SMART" id="SM00567">
    <property type="entry name" value="EZ_HEAT"/>
    <property type="match status" value="2"/>
</dbReference>
<dbReference type="AlphaFoldDB" id="L7U7F1"/>
<protein>
    <submittedName>
        <fullName evidence="1">HEAT repeat-containing PBS lyase</fullName>
    </submittedName>
</protein>
<dbReference type="EMBL" id="CP004025">
    <property type="protein sequence ID" value="AGC44831.1"/>
    <property type="molecule type" value="Genomic_DNA"/>
</dbReference>
<dbReference type="InterPro" id="IPR011989">
    <property type="entry name" value="ARM-like"/>
</dbReference>
<dbReference type="PATRIC" id="fig|1278073.3.peg.3582"/>
<dbReference type="Pfam" id="PF13646">
    <property type="entry name" value="HEAT_2"/>
    <property type="match status" value="1"/>
</dbReference>
<reference evidence="1 2" key="1">
    <citation type="journal article" date="2013" name="Genome Announc.">
        <title>Complete genome sequence of Myxococcus stipitatus strain DSM 14675, a fruiting myxobacterium.</title>
        <authorList>
            <person name="Huntley S."/>
            <person name="Kneip S."/>
            <person name="Treuner-Lange A."/>
            <person name="Sogaard-Andersen L."/>
        </authorList>
    </citation>
    <scope>NUCLEOTIDE SEQUENCE [LARGE SCALE GENOMIC DNA]</scope>
    <source>
        <strain evidence="2">DSM 14675 / JCM 12634 / Mx s8</strain>
    </source>
</reference>
<keyword evidence="2" id="KW-1185">Reference proteome</keyword>
<dbReference type="InterPro" id="IPR016024">
    <property type="entry name" value="ARM-type_fold"/>
</dbReference>
<proteinExistence type="predicted"/>
<evidence type="ECO:0000313" key="2">
    <source>
        <dbReference type="Proteomes" id="UP000011131"/>
    </source>
</evidence>
<sequence>MSMPTPPPSSRTRRSRASSQRGWWLLALGAGIFTSTGGTALALSRSATEPAAAPLSSPPGELRAQVLALLDAAQGPIREEQWRRLGTQAVPILSAVVTDNSSVPSRRSRAIASLALVDPTQGARSIQEVLDDTHAPADVRVSAAQALAQCMGVEAIGLLAARLADREDPVREAVALTLGRLGGQQARQVLEERLPVEERPLVREALQRGLTLAEP</sequence>
<dbReference type="InterPro" id="IPR004155">
    <property type="entry name" value="PBS_lyase_HEAT"/>
</dbReference>
<dbReference type="Gene3D" id="1.25.10.10">
    <property type="entry name" value="Leucine-rich Repeat Variant"/>
    <property type="match status" value="1"/>
</dbReference>
<keyword evidence="1" id="KW-0456">Lyase</keyword>
<dbReference type="STRING" id="1278073.MYSTI_03520"/>
<name>L7U7F1_MYXSD</name>